<dbReference type="Gene3D" id="3.10.129.10">
    <property type="entry name" value="Hotdog Thioesterase"/>
    <property type="match status" value="1"/>
</dbReference>
<dbReference type="InterPro" id="IPR029069">
    <property type="entry name" value="HotDog_dom_sf"/>
</dbReference>
<proteinExistence type="predicted"/>
<dbReference type="RefSeq" id="XP_056495709.1">
    <property type="nucleotide sequence ID" value="XM_056648578.1"/>
</dbReference>
<dbReference type="GO" id="GO:0019171">
    <property type="term" value="F:(3R)-hydroxyacyl-[acyl-carrier-protein] dehydratase activity"/>
    <property type="evidence" value="ECO:0007669"/>
    <property type="project" value="TreeGrafter"/>
</dbReference>
<reference evidence="1" key="1">
    <citation type="submission" date="2022-11" db="EMBL/GenBank/DDBJ databases">
        <authorList>
            <person name="Petersen C."/>
        </authorList>
    </citation>
    <scope>NUCLEOTIDE SEQUENCE</scope>
    <source>
        <strain evidence="1">IBT 23319</strain>
    </source>
</reference>
<dbReference type="PANTHER" id="PTHR28152:SF1">
    <property type="entry name" value="HYDROXYACYL-THIOESTER DEHYDRATASE TYPE 2, MITOCHONDRIAL"/>
    <property type="match status" value="1"/>
</dbReference>
<dbReference type="AlphaFoldDB" id="A0A9W9NIU3"/>
<gene>
    <name evidence="1" type="ORF">N7469_009673</name>
</gene>
<protein>
    <submittedName>
        <fullName evidence="1">Uncharacterized protein</fullName>
    </submittedName>
</protein>
<dbReference type="PANTHER" id="PTHR28152">
    <property type="entry name" value="HYDROXYACYL-THIOESTER DEHYDRATASE TYPE 2, MITOCHONDRIAL"/>
    <property type="match status" value="1"/>
</dbReference>
<organism evidence="1 2">
    <name type="scientific">Penicillium citrinum</name>
    <dbReference type="NCBI Taxonomy" id="5077"/>
    <lineage>
        <taxon>Eukaryota</taxon>
        <taxon>Fungi</taxon>
        <taxon>Dikarya</taxon>
        <taxon>Ascomycota</taxon>
        <taxon>Pezizomycotina</taxon>
        <taxon>Eurotiomycetes</taxon>
        <taxon>Eurotiomycetidae</taxon>
        <taxon>Eurotiales</taxon>
        <taxon>Aspergillaceae</taxon>
        <taxon>Penicillium</taxon>
    </lineage>
</organism>
<dbReference type="EMBL" id="JAPQKT010000009">
    <property type="protein sequence ID" value="KAJ5220786.1"/>
    <property type="molecule type" value="Genomic_DNA"/>
</dbReference>
<keyword evidence="2" id="KW-1185">Reference proteome</keyword>
<accession>A0A9W9NIU3</accession>
<evidence type="ECO:0000313" key="2">
    <source>
        <dbReference type="Proteomes" id="UP001147733"/>
    </source>
</evidence>
<sequence length="371" mass="41335">MRSSILQPLLSRGAAYQPFYSSSSALFSTLNSVSFAEKLRSDLTSRKLPLSYDYLHPQPSHLLNLTLADLLPSNYEQKHSQTQTKSRIPPALPSISCPSPLPLAHHLIYFPPQLSLSQLLPDGTDILHTPGDPFNRRLWAGGNIRFPGHRPLLDGSRAVCIESIRNVTVKGREGEEKVIVTIERRVGVVPEDESAEESHRRIWTEDESAAGDASVVENRDLIFMRVKSAEQIRSDQQQFGEPSRIVKSPSNATFRHSILPTKALLFRFSALTFNAHSIHLDKEYTQNQEGYRNCLVHGPLTLTLLLSVLQGHLQTLNLRVGQFEYRNLAPLFVDEELSICGKPKNGGSSWDVWIEGPDGGLAVRGTAKTCN</sequence>
<dbReference type="SUPFAM" id="SSF54637">
    <property type="entry name" value="Thioesterase/thiol ester dehydrase-isomerase"/>
    <property type="match status" value="1"/>
</dbReference>
<comment type="caution">
    <text evidence="1">The sequence shown here is derived from an EMBL/GenBank/DDBJ whole genome shotgun (WGS) entry which is preliminary data.</text>
</comment>
<dbReference type="InterPro" id="IPR052741">
    <property type="entry name" value="Mitochondrial_HTD2"/>
</dbReference>
<dbReference type="GeneID" id="81387745"/>
<dbReference type="OrthoDB" id="3257538at2759"/>
<dbReference type="Proteomes" id="UP001147733">
    <property type="component" value="Unassembled WGS sequence"/>
</dbReference>
<name>A0A9W9NIU3_PENCI</name>
<reference evidence="1" key="2">
    <citation type="journal article" date="2023" name="IMA Fungus">
        <title>Comparative genomic study of the Penicillium genus elucidates a diverse pangenome and 15 lateral gene transfer events.</title>
        <authorList>
            <person name="Petersen C."/>
            <person name="Sorensen T."/>
            <person name="Nielsen M.R."/>
            <person name="Sondergaard T.E."/>
            <person name="Sorensen J.L."/>
            <person name="Fitzpatrick D.A."/>
            <person name="Frisvad J.C."/>
            <person name="Nielsen K.L."/>
        </authorList>
    </citation>
    <scope>NUCLEOTIDE SEQUENCE</scope>
    <source>
        <strain evidence="1">IBT 23319</strain>
    </source>
</reference>
<evidence type="ECO:0000313" key="1">
    <source>
        <dbReference type="EMBL" id="KAJ5220786.1"/>
    </source>
</evidence>
<dbReference type="GO" id="GO:0005739">
    <property type="term" value="C:mitochondrion"/>
    <property type="evidence" value="ECO:0007669"/>
    <property type="project" value="TreeGrafter"/>
</dbReference>